<dbReference type="OrthoDB" id="5904934at2759"/>
<evidence type="ECO:0000313" key="2">
    <source>
        <dbReference type="EMBL" id="PIC36161.1"/>
    </source>
</evidence>
<dbReference type="AlphaFoldDB" id="A0A2G5U9X4"/>
<dbReference type="PANTHER" id="PTHR21503:SF8">
    <property type="entry name" value="F-BOX ASSOCIATED DOMAIN-CONTAINING PROTEIN-RELATED"/>
    <property type="match status" value="1"/>
</dbReference>
<feature type="domain" description="F-box" evidence="1">
    <location>
        <begin position="2"/>
        <end position="49"/>
    </location>
</feature>
<proteinExistence type="predicted"/>
<dbReference type="InterPro" id="IPR012885">
    <property type="entry name" value="F-box_Sdz-33"/>
</dbReference>
<organism evidence="2 3">
    <name type="scientific">Caenorhabditis nigoni</name>
    <dbReference type="NCBI Taxonomy" id="1611254"/>
    <lineage>
        <taxon>Eukaryota</taxon>
        <taxon>Metazoa</taxon>
        <taxon>Ecdysozoa</taxon>
        <taxon>Nematoda</taxon>
        <taxon>Chromadorea</taxon>
        <taxon>Rhabditida</taxon>
        <taxon>Rhabditina</taxon>
        <taxon>Rhabditomorpha</taxon>
        <taxon>Rhabditoidea</taxon>
        <taxon>Rhabditidae</taxon>
        <taxon>Peloderinae</taxon>
        <taxon>Caenorhabditis</taxon>
    </lineage>
</organism>
<dbReference type="InterPro" id="IPR001810">
    <property type="entry name" value="F-box_dom"/>
</dbReference>
<dbReference type="Pfam" id="PF07735">
    <property type="entry name" value="FBA_2"/>
    <property type="match status" value="1"/>
</dbReference>
<dbReference type="PROSITE" id="PS50181">
    <property type="entry name" value="FBOX"/>
    <property type="match status" value="1"/>
</dbReference>
<name>A0A2G5U9X4_9PELO</name>
<dbReference type="Proteomes" id="UP000230233">
    <property type="component" value="Chromosome IV"/>
</dbReference>
<gene>
    <name evidence="2" type="primary">Cnig_chr_IV.g15258</name>
    <name evidence="2" type="ORF">B9Z55_015258</name>
</gene>
<dbReference type="PANTHER" id="PTHR21503">
    <property type="entry name" value="F-BOX-CONTAINING HYPOTHETICAL PROTEIN C.ELEGANS"/>
    <property type="match status" value="1"/>
</dbReference>
<comment type="caution">
    <text evidence="2">The sequence shown here is derived from an EMBL/GenBank/DDBJ whole genome shotgun (WGS) entry which is preliminary data.</text>
</comment>
<reference evidence="3" key="1">
    <citation type="submission" date="2017-10" db="EMBL/GenBank/DDBJ databases">
        <title>Rapid genome shrinkage in a self-fertile nematode reveals novel sperm competition proteins.</title>
        <authorList>
            <person name="Yin D."/>
            <person name="Schwarz E.M."/>
            <person name="Thomas C.G."/>
            <person name="Felde R.L."/>
            <person name="Korf I.F."/>
            <person name="Cutter A.D."/>
            <person name="Schartner C.M."/>
            <person name="Ralston E.J."/>
            <person name="Meyer B.J."/>
            <person name="Haag E.S."/>
        </authorList>
    </citation>
    <scope>NUCLEOTIDE SEQUENCE [LARGE SCALE GENOMIC DNA]</scope>
    <source>
        <strain evidence="3">JU1422</strain>
    </source>
</reference>
<evidence type="ECO:0000259" key="1">
    <source>
        <dbReference type="PROSITE" id="PS50181"/>
    </source>
</evidence>
<dbReference type="Pfam" id="PF00646">
    <property type="entry name" value="F-box"/>
    <property type="match status" value="1"/>
</dbReference>
<accession>A0A2G5U9X4</accession>
<evidence type="ECO:0000313" key="3">
    <source>
        <dbReference type="Proteomes" id="UP000230233"/>
    </source>
</evidence>
<sequence length="293" mass="33602">MPFPILQIPFDVRSEIISLLRPNEIVTASFSSKNFKRLIKKQYQRPSKLKFDVHIGYKGLIGNCQGIVLSAEHISELSEKAHEIICTNGYKRGFSSKFPVLYFENRVMGTKMIIDYVTDLFGTCIDELYVDRNGIWAIDWINSRQSKPLACLFLVKADNGDPIADEEAEYVLSEGQWINCDNLMNVDATVFAVHNSRLTDSELNAFLRHWRSGGSPRLEVLDMNFEREVLVPAWFDPELEIVETDEVRRYRYRDGSEMEIQGGFSIQRMDGVNATIVCDLGQFCMVVWHSDGH</sequence>
<protein>
    <recommendedName>
        <fullName evidence="1">F-box domain-containing protein</fullName>
    </recommendedName>
</protein>
<keyword evidence="3" id="KW-1185">Reference proteome</keyword>
<dbReference type="EMBL" id="PDUG01000004">
    <property type="protein sequence ID" value="PIC36161.1"/>
    <property type="molecule type" value="Genomic_DNA"/>
</dbReference>